<evidence type="ECO:0000256" key="4">
    <source>
        <dbReference type="ARBA" id="ARBA00022553"/>
    </source>
</evidence>
<keyword evidence="3" id="KW-0418">Kinase</keyword>
<evidence type="ECO:0000259" key="15">
    <source>
        <dbReference type="Pfam" id="PF11721"/>
    </source>
</evidence>
<feature type="domain" description="Malectin" evidence="15">
    <location>
        <begin position="25"/>
        <end position="59"/>
    </location>
</feature>
<evidence type="ECO:0000256" key="7">
    <source>
        <dbReference type="ARBA" id="ARBA00022741"/>
    </source>
</evidence>
<keyword evidence="7" id="KW-0547">Nucleotide-binding</keyword>
<evidence type="ECO:0000256" key="13">
    <source>
        <dbReference type="SAM" id="MobiDB-lite"/>
    </source>
</evidence>
<accession>A0AAD9TBD6</accession>
<dbReference type="InterPro" id="IPR011009">
    <property type="entry name" value="Kinase-like_dom_sf"/>
</dbReference>
<comment type="catalytic activity">
    <reaction evidence="11">
        <text>L-threonyl-[protein] + ATP = O-phospho-L-threonyl-[protein] + ADP + H(+)</text>
        <dbReference type="Rhea" id="RHEA:46608"/>
        <dbReference type="Rhea" id="RHEA-COMP:11060"/>
        <dbReference type="Rhea" id="RHEA-COMP:11605"/>
        <dbReference type="ChEBI" id="CHEBI:15378"/>
        <dbReference type="ChEBI" id="CHEBI:30013"/>
        <dbReference type="ChEBI" id="CHEBI:30616"/>
        <dbReference type="ChEBI" id="CHEBI:61977"/>
        <dbReference type="ChEBI" id="CHEBI:456216"/>
        <dbReference type="EC" id="2.7.11.1"/>
    </reaction>
</comment>
<dbReference type="Gene3D" id="3.30.200.20">
    <property type="entry name" value="Phosphorylase Kinase, domain 1"/>
    <property type="match status" value="1"/>
</dbReference>
<dbReference type="EC" id="2.7.11.1" evidence="2"/>
<dbReference type="GO" id="GO:0004674">
    <property type="term" value="F:protein serine/threonine kinase activity"/>
    <property type="evidence" value="ECO:0007669"/>
    <property type="project" value="UniProtKB-KW"/>
</dbReference>
<dbReference type="GO" id="GO:0016020">
    <property type="term" value="C:membrane"/>
    <property type="evidence" value="ECO:0007669"/>
    <property type="project" value="UniProtKB-SubCell"/>
</dbReference>
<evidence type="ECO:0000256" key="3">
    <source>
        <dbReference type="ARBA" id="ARBA00022527"/>
    </source>
</evidence>
<keyword evidence="17" id="KW-1185">Reference proteome</keyword>
<feature type="transmembrane region" description="Helical" evidence="14">
    <location>
        <begin position="101"/>
        <end position="124"/>
    </location>
</feature>
<keyword evidence="10" id="KW-0325">Glycoprotein</keyword>
<keyword evidence="4" id="KW-0597">Phosphoprotein</keyword>
<evidence type="ECO:0000256" key="6">
    <source>
        <dbReference type="ARBA" id="ARBA00022729"/>
    </source>
</evidence>
<keyword evidence="3" id="KW-0723">Serine/threonine-protein kinase</keyword>
<comment type="caution">
    <text evidence="16">The sequence shown here is derived from an EMBL/GenBank/DDBJ whole genome shotgun (WGS) entry which is preliminary data.</text>
</comment>
<dbReference type="Pfam" id="PF11721">
    <property type="entry name" value="Malectin"/>
    <property type="match status" value="1"/>
</dbReference>
<gene>
    <name evidence="16" type="ORF">EUGRSUZ_L00813</name>
</gene>
<keyword evidence="6" id="KW-0732">Signal</keyword>
<keyword evidence="14" id="KW-0812">Transmembrane</keyword>
<feature type="compositionally biased region" description="Low complexity" evidence="13">
    <location>
        <begin position="282"/>
        <end position="291"/>
    </location>
</feature>
<evidence type="ECO:0000256" key="5">
    <source>
        <dbReference type="ARBA" id="ARBA00022679"/>
    </source>
</evidence>
<keyword evidence="5" id="KW-0808">Transferase</keyword>
<dbReference type="Gene3D" id="2.60.120.430">
    <property type="entry name" value="Galactose-binding lectin"/>
    <property type="match status" value="1"/>
</dbReference>
<evidence type="ECO:0000256" key="2">
    <source>
        <dbReference type="ARBA" id="ARBA00012513"/>
    </source>
</evidence>
<feature type="region of interest" description="Disordered" evidence="13">
    <location>
        <begin position="282"/>
        <end position="304"/>
    </location>
</feature>
<dbReference type="InterPro" id="IPR021720">
    <property type="entry name" value="Malectin_dom"/>
</dbReference>
<evidence type="ECO:0000256" key="11">
    <source>
        <dbReference type="ARBA" id="ARBA00047899"/>
    </source>
</evidence>
<organism evidence="16 17">
    <name type="scientific">Eucalyptus grandis</name>
    <name type="common">Flooded gum</name>
    <dbReference type="NCBI Taxonomy" id="71139"/>
    <lineage>
        <taxon>Eukaryota</taxon>
        <taxon>Viridiplantae</taxon>
        <taxon>Streptophyta</taxon>
        <taxon>Embryophyta</taxon>
        <taxon>Tracheophyta</taxon>
        <taxon>Spermatophyta</taxon>
        <taxon>Magnoliopsida</taxon>
        <taxon>eudicotyledons</taxon>
        <taxon>Gunneridae</taxon>
        <taxon>Pentapetalae</taxon>
        <taxon>rosids</taxon>
        <taxon>malvids</taxon>
        <taxon>Myrtales</taxon>
        <taxon>Myrtaceae</taxon>
        <taxon>Myrtoideae</taxon>
        <taxon>Eucalypteae</taxon>
        <taxon>Eucalyptus</taxon>
    </lineage>
</organism>
<dbReference type="GO" id="GO:0005524">
    <property type="term" value="F:ATP binding"/>
    <property type="evidence" value="ECO:0007669"/>
    <property type="project" value="UniProtKB-KW"/>
</dbReference>
<keyword evidence="14" id="KW-0472">Membrane</keyword>
<keyword evidence="9" id="KW-0675">Receptor</keyword>
<keyword evidence="14" id="KW-1133">Transmembrane helix</keyword>
<dbReference type="EMBL" id="MU848302">
    <property type="protein sequence ID" value="KAK2632962.1"/>
    <property type="molecule type" value="Genomic_DNA"/>
</dbReference>
<evidence type="ECO:0000256" key="14">
    <source>
        <dbReference type="SAM" id="Phobius"/>
    </source>
</evidence>
<protein>
    <recommendedName>
        <fullName evidence="2">non-specific serine/threonine protein kinase</fullName>
        <ecNumber evidence="2">2.7.11.1</ecNumber>
    </recommendedName>
</protein>
<comment type="subcellular location">
    <subcellularLocation>
        <location evidence="1">Membrane</location>
        <topology evidence="1">Single-pass type I membrane protein</topology>
    </subcellularLocation>
</comment>
<evidence type="ECO:0000256" key="9">
    <source>
        <dbReference type="ARBA" id="ARBA00023170"/>
    </source>
</evidence>
<evidence type="ECO:0000256" key="1">
    <source>
        <dbReference type="ARBA" id="ARBA00004479"/>
    </source>
</evidence>
<dbReference type="SUPFAM" id="SSF56112">
    <property type="entry name" value="Protein kinase-like (PK-like)"/>
    <property type="match status" value="1"/>
</dbReference>
<dbReference type="PANTHER" id="PTHR48006">
    <property type="entry name" value="LEUCINE-RICH REPEAT-CONTAINING PROTEIN DDB_G0281931-RELATED"/>
    <property type="match status" value="1"/>
</dbReference>
<proteinExistence type="predicted"/>
<name>A0AAD9TBD6_EUCGR</name>
<keyword evidence="8" id="KW-0067">ATP-binding</keyword>
<evidence type="ECO:0000256" key="10">
    <source>
        <dbReference type="ARBA" id="ARBA00023180"/>
    </source>
</evidence>
<dbReference type="InterPro" id="IPR051824">
    <property type="entry name" value="LRR_Rcpt-Like_S/T_Kinase"/>
</dbReference>
<comment type="catalytic activity">
    <reaction evidence="12">
        <text>L-seryl-[protein] + ATP = O-phospho-L-seryl-[protein] + ADP + H(+)</text>
        <dbReference type="Rhea" id="RHEA:17989"/>
        <dbReference type="Rhea" id="RHEA-COMP:9863"/>
        <dbReference type="Rhea" id="RHEA-COMP:11604"/>
        <dbReference type="ChEBI" id="CHEBI:15378"/>
        <dbReference type="ChEBI" id="CHEBI:29999"/>
        <dbReference type="ChEBI" id="CHEBI:30616"/>
        <dbReference type="ChEBI" id="CHEBI:83421"/>
        <dbReference type="ChEBI" id="CHEBI:456216"/>
        <dbReference type="EC" id="2.7.11.1"/>
    </reaction>
</comment>
<reference evidence="16 17" key="1">
    <citation type="journal article" date="2014" name="Nature">
        <title>The genome of Eucalyptus grandis.</title>
        <authorList>
            <person name="Myburg A.A."/>
            <person name="Grattapaglia D."/>
            <person name="Tuskan G.A."/>
            <person name="Hellsten U."/>
            <person name="Hayes R.D."/>
            <person name="Grimwood J."/>
            <person name="Jenkins J."/>
            <person name="Lindquist E."/>
            <person name="Tice H."/>
            <person name="Bauer D."/>
            <person name="Goodstein D.M."/>
            <person name="Dubchak I."/>
            <person name="Poliakov A."/>
            <person name="Mizrachi E."/>
            <person name="Kullan A.R."/>
            <person name="Hussey S.G."/>
            <person name="Pinard D."/>
            <person name="van der Merwe K."/>
            <person name="Singh P."/>
            <person name="van Jaarsveld I."/>
            <person name="Silva-Junior O.B."/>
            <person name="Togawa R.C."/>
            <person name="Pappas M.R."/>
            <person name="Faria D.A."/>
            <person name="Sansaloni C.P."/>
            <person name="Petroli C.D."/>
            <person name="Yang X."/>
            <person name="Ranjan P."/>
            <person name="Tschaplinski T.J."/>
            <person name="Ye C.Y."/>
            <person name="Li T."/>
            <person name="Sterck L."/>
            <person name="Vanneste K."/>
            <person name="Murat F."/>
            <person name="Soler M."/>
            <person name="Clemente H.S."/>
            <person name="Saidi N."/>
            <person name="Cassan-Wang H."/>
            <person name="Dunand C."/>
            <person name="Hefer C.A."/>
            <person name="Bornberg-Bauer E."/>
            <person name="Kersting A.R."/>
            <person name="Vining K."/>
            <person name="Amarasinghe V."/>
            <person name="Ranik M."/>
            <person name="Naithani S."/>
            <person name="Elser J."/>
            <person name="Boyd A.E."/>
            <person name="Liston A."/>
            <person name="Spatafora J.W."/>
            <person name="Dharmwardhana P."/>
            <person name="Raja R."/>
            <person name="Sullivan C."/>
            <person name="Romanel E."/>
            <person name="Alves-Ferreira M."/>
            <person name="Kulheim C."/>
            <person name="Foley W."/>
            <person name="Carocha V."/>
            <person name="Paiva J."/>
            <person name="Kudrna D."/>
            <person name="Brommonschenkel S.H."/>
            <person name="Pasquali G."/>
            <person name="Byrne M."/>
            <person name="Rigault P."/>
            <person name="Tibbits J."/>
            <person name="Spokevicius A."/>
            <person name="Jones R.C."/>
            <person name="Steane D.A."/>
            <person name="Vaillancourt R.E."/>
            <person name="Potts B.M."/>
            <person name="Joubert F."/>
            <person name="Barry K."/>
            <person name="Pappas G.J."/>
            <person name="Strauss S.H."/>
            <person name="Jaiswal P."/>
            <person name="Grima-Pettenati J."/>
            <person name="Salse J."/>
            <person name="Van de Peer Y."/>
            <person name="Rokhsar D.S."/>
            <person name="Schmutz J."/>
        </authorList>
    </citation>
    <scope>NUCLEOTIDE SEQUENCE [LARGE SCALE GENOMIC DNA]</scope>
    <source>
        <strain evidence="17">cv. BRASUZ1</strain>
        <tissue evidence="16">Leaf extractions</tissue>
    </source>
</reference>
<evidence type="ECO:0000256" key="8">
    <source>
        <dbReference type="ARBA" id="ARBA00022840"/>
    </source>
</evidence>
<dbReference type="PANTHER" id="PTHR48006:SF56">
    <property type="entry name" value="PROTEIN KINASE DOMAIN-CONTAINING PROTEIN"/>
    <property type="match status" value="1"/>
</dbReference>
<evidence type="ECO:0000256" key="12">
    <source>
        <dbReference type="ARBA" id="ARBA00048679"/>
    </source>
</evidence>
<evidence type="ECO:0000313" key="16">
    <source>
        <dbReference type="EMBL" id="KAK2632962.1"/>
    </source>
</evidence>
<dbReference type="AlphaFoldDB" id="A0AAD9TBD6"/>
<dbReference type="Proteomes" id="UP000030711">
    <property type="component" value="Unassembled WGS sequence"/>
</dbReference>
<sequence length="304" mass="33787">MDDNDEQNLRYSVYLPSSNLTVLDSTARTAPISLTYFHYCLENGMYTVKLRFTEIQYTNDKTYNSLGSISSCAIDHLIISSSCFCWADVKGCSRGGKQKTAYVVVGVGAGAFFIVLLSLCILKWKGYFRGRTKRRQGMDGLDLQTGTFSLKQIKAATNDFDSANKIGEGGFGAVYKACHLQQTGNLMRLVNEKLKAEVNEEEAKIMIKVALLCTNASPSLRPMMSEVVNMLEGKMAVPDVIPEPSTYCEDLRFKAMRDIRKHGQQQSHTECQTQNSTTINALQSSSSTLSQDLFEENQDSIPLP</sequence>
<evidence type="ECO:0000313" key="17">
    <source>
        <dbReference type="Proteomes" id="UP000030711"/>
    </source>
</evidence>